<keyword evidence="1" id="KW-0812">Transmembrane</keyword>
<dbReference type="AlphaFoldDB" id="A0A915BBT9"/>
<keyword evidence="2" id="KW-1185">Reference proteome</keyword>
<reference evidence="3" key="1">
    <citation type="submission" date="2022-11" db="UniProtKB">
        <authorList>
            <consortium name="WormBaseParasite"/>
        </authorList>
    </citation>
    <scope>IDENTIFICATION</scope>
</reference>
<organism evidence="2 3">
    <name type="scientific">Parascaris univalens</name>
    <name type="common">Nematode worm</name>
    <dbReference type="NCBI Taxonomy" id="6257"/>
    <lineage>
        <taxon>Eukaryota</taxon>
        <taxon>Metazoa</taxon>
        <taxon>Ecdysozoa</taxon>
        <taxon>Nematoda</taxon>
        <taxon>Chromadorea</taxon>
        <taxon>Rhabditida</taxon>
        <taxon>Spirurina</taxon>
        <taxon>Ascaridomorpha</taxon>
        <taxon>Ascaridoidea</taxon>
        <taxon>Ascarididae</taxon>
        <taxon>Parascaris</taxon>
    </lineage>
</organism>
<evidence type="ECO:0000313" key="3">
    <source>
        <dbReference type="WBParaSite" id="PgR033_g070_t01"/>
    </source>
</evidence>
<dbReference type="Proteomes" id="UP000887569">
    <property type="component" value="Unplaced"/>
</dbReference>
<dbReference type="SUPFAM" id="SSF103473">
    <property type="entry name" value="MFS general substrate transporter"/>
    <property type="match status" value="1"/>
</dbReference>
<keyword evidence="1" id="KW-0472">Membrane</keyword>
<proteinExistence type="predicted"/>
<name>A0A915BBT9_PARUN</name>
<accession>A0A915BBT9</accession>
<dbReference type="InterPro" id="IPR036259">
    <property type="entry name" value="MFS_trans_sf"/>
</dbReference>
<protein>
    <submittedName>
        <fullName evidence="3">Uncharacterized protein</fullName>
    </submittedName>
</protein>
<evidence type="ECO:0000256" key="1">
    <source>
        <dbReference type="SAM" id="Phobius"/>
    </source>
</evidence>
<dbReference type="WBParaSite" id="PgR033_g070_t01">
    <property type="protein sequence ID" value="PgR033_g070_t01"/>
    <property type="gene ID" value="PgR033_g070"/>
</dbReference>
<keyword evidence="1" id="KW-1133">Transmembrane helix</keyword>
<feature type="transmembrane region" description="Helical" evidence="1">
    <location>
        <begin position="48"/>
        <end position="69"/>
    </location>
</feature>
<evidence type="ECO:0000313" key="2">
    <source>
        <dbReference type="Proteomes" id="UP000887569"/>
    </source>
</evidence>
<sequence length="100" mass="11235">PCNTALCLISESFDEEKERINAMVASRTVMWIGSTLSSATFSVTLRNWGLLVALLPYFIISLILFILLIKTFPNLQCSHFDHTEAETTSEVNVARGYISY</sequence>